<evidence type="ECO:0000313" key="3">
    <source>
        <dbReference type="Proteomes" id="UP000299102"/>
    </source>
</evidence>
<dbReference type="AlphaFoldDB" id="A0A4C1WP00"/>
<sequence>MVADVKTKYVLNATPYLGKENTPRNEPLADHYVKSLTSQIYETNRNITMDNWFTSVPLASELLNAPYIFDEQLQKKKSKSRHDFVFEMADGSYGISPKRNNKYSNISARYQRAHKMYLSVMATPRPASLQVASRGRAGERELGNSVERKFRFDNEMTQL</sequence>
<gene>
    <name evidence="2" type="ORF">EVAR_88549_1</name>
</gene>
<evidence type="ECO:0000313" key="2">
    <source>
        <dbReference type="EMBL" id="GBP51844.1"/>
    </source>
</evidence>
<evidence type="ECO:0000259" key="1">
    <source>
        <dbReference type="Pfam" id="PF13843"/>
    </source>
</evidence>
<organism evidence="2 3">
    <name type="scientific">Eumeta variegata</name>
    <name type="common">Bagworm moth</name>
    <name type="synonym">Eumeta japonica</name>
    <dbReference type="NCBI Taxonomy" id="151549"/>
    <lineage>
        <taxon>Eukaryota</taxon>
        <taxon>Metazoa</taxon>
        <taxon>Ecdysozoa</taxon>
        <taxon>Arthropoda</taxon>
        <taxon>Hexapoda</taxon>
        <taxon>Insecta</taxon>
        <taxon>Pterygota</taxon>
        <taxon>Neoptera</taxon>
        <taxon>Endopterygota</taxon>
        <taxon>Lepidoptera</taxon>
        <taxon>Glossata</taxon>
        <taxon>Ditrysia</taxon>
        <taxon>Tineoidea</taxon>
        <taxon>Psychidae</taxon>
        <taxon>Oiketicinae</taxon>
        <taxon>Eumeta</taxon>
    </lineage>
</organism>
<proteinExistence type="predicted"/>
<dbReference type="Pfam" id="PF13843">
    <property type="entry name" value="DDE_Tnp_1_7"/>
    <property type="match status" value="1"/>
</dbReference>
<keyword evidence="3" id="KW-1185">Reference proteome</keyword>
<dbReference type="InterPro" id="IPR029526">
    <property type="entry name" value="PGBD"/>
</dbReference>
<accession>A0A4C1WP00</accession>
<feature type="domain" description="PiggyBac transposable element-derived protein" evidence="1">
    <location>
        <begin position="1"/>
        <end position="64"/>
    </location>
</feature>
<name>A0A4C1WP00_EUMVA</name>
<dbReference type="OrthoDB" id="10057959at2759"/>
<dbReference type="Proteomes" id="UP000299102">
    <property type="component" value="Unassembled WGS sequence"/>
</dbReference>
<dbReference type="EMBL" id="BGZK01000590">
    <property type="protein sequence ID" value="GBP51844.1"/>
    <property type="molecule type" value="Genomic_DNA"/>
</dbReference>
<reference evidence="2 3" key="1">
    <citation type="journal article" date="2019" name="Commun. Biol.">
        <title>The bagworm genome reveals a unique fibroin gene that provides high tensile strength.</title>
        <authorList>
            <person name="Kono N."/>
            <person name="Nakamura H."/>
            <person name="Ohtoshi R."/>
            <person name="Tomita M."/>
            <person name="Numata K."/>
            <person name="Arakawa K."/>
        </authorList>
    </citation>
    <scope>NUCLEOTIDE SEQUENCE [LARGE SCALE GENOMIC DNA]</scope>
</reference>
<protein>
    <recommendedName>
        <fullName evidence="1">PiggyBac transposable element-derived protein domain-containing protein</fullName>
    </recommendedName>
</protein>
<comment type="caution">
    <text evidence="2">The sequence shown here is derived from an EMBL/GenBank/DDBJ whole genome shotgun (WGS) entry which is preliminary data.</text>
</comment>